<dbReference type="Pfam" id="PF19775">
    <property type="entry name" value="DUF6261"/>
    <property type="match status" value="1"/>
</dbReference>
<evidence type="ECO:0000313" key="2">
    <source>
        <dbReference type="Proteomes" id="UP000196355"/>
    </source>
</evidence>
<protein>
    <submittedName>
        <fullName evidence="1">Uncharacterized protein</fullName>
    </submittedName>
</protein>
<evidence type="ECO:0000313" key="1">
    <source>
        <dbReference type="EMBL" id="OVE56331.1"/>
    </source>
</evidence>
<dbReference type="InterPro" id="IPR046228">
    <property type="entry name" value="DUF6261"/>
</dbReference>
<gene>
    <name evidence="1" type="ORF">B0E34_12360</name>
</gene>
<comment type="caution">
    <text evidence="1">The sequence shown here is derived from an EMBL/GenBank/DDBJ whole genome shotgun (WGS) entry which is preliminary data.</text>
</comment>
<name>A0A202BXX1_9FLAO</name>
<accession>A0A202BXX1</accession>
<reference evidence="2" key="1">
    <citation type="submission" date="2017-02" db="EMBL/GenBank/DDBJ databases">
        <authorList>
            <person name="Tetz G."/>
            <person name="Tetz V."/>
        </authorList>
    </citation>
    <scope>NUCLEOTIDE SEQUENCE [LARGE SCALE GENOMIC DNA]</scope>
    <source>
        <strain evidence="2">VT16-26</strain>
    </source>
</reference>
<dbReference type="EMBL" id="MVAG01000122">
    <property type="protein sequence ID" value="OVE56331.1"/>
    <property type="molecule type" value="Genomic_DNA"/>
</dbReference>
<dbReference type="AlphaFoldDB" id="A0A202BXX1"/>
<organism evidence="1 2">
    <name type="scientific">Chryseobacterium mucoviscidosis</name>
    <dbReference type="NCBI Taxonomy" id="1945581"/>
    <lineage>
        <taxon>Bacteria</taxon>
        <taxon>Pseudomonadati</taxon>
        <taxon>Bacteroidota</taxon>
        <taxon>Flavobacteriia</taxon>
        <taxon>Flavobacteriales</taxon>
        <taxon>Weeksellaceae</taxon>
        <taxon>Chryseobacterium group</taxon>
        <taxon>Chryseobacterium</taxon>
    </lineage>
</organism>
<dbReference type="RefSeq" id="WP_087709853.1">
    <property type="nucleotide sequence ID" value="NZ_MVAG01000122.1"/>
</dbReference>
<proteinExistence type="predicted"/>
<sequence>MKKLISMDATKLHHAEFGQLIIRFYEDFAASALNAETDPDFKRMYDAIQAQIPTYNSALDQIRASEESKKIAELDDIRDADMQALRDAIKPYRNAKTETEKNAYAFVKILLDQYKNVQDDSYEEETIRLNTMLEKLLSSEYSAAVSALGLVKFINHLAESNTDFNDLFSHRSFKTSQKQTYDVKMLRQTLTTDYKQMCNYIATLADVKQDIFYQNVLAIINNGRNYFANIVLARRQGKKNYDPKTD</sequence>
<dbReference type="Proteomes" id="UP000196355">
    <property type="component" value="Unassembled WGS sequence"/>
</dbReference>
<keyword evidence="2" id="KW-1185">Reference proteome</keyword>